<dbReference type="Pfam" id="PF19879">
    <property type="entry name" value="DUF6352"/>
    <property type="match status" value="1"/>
</dbReference>
<dbReference type="RefSeq" id="WP_074445534.1">
    <property type="nucleotide sequence ID" value="NZ_FMBM01000002.1"/>
</dbReference>
<sequence length="330" mass="36800">MREFWVASGHQLTRLDAQGRMIVTDELLLAWLARPEVLPPEEACEAERALHARLMRAPRDRVSEADITAMADPDAHENWRFLIALRDRLLEAGTIEEGYLAIIREGLRLPVVFYDQLVQLILRNALEGCEDVWTLRAAEMLFRAQRGHVSDGALILADDELVAEMEAEKQLSPLNAMFAGGADDLDVLVEENAWTYWSRSDAHTMALPFGASSQAREGLARALCAFVTHLMGTRVRITPLTSVEDVDLRWYVGLDQIGVKIGDALWRGEEPAGALIGLFRLEFDDAQVVIEDVRGAPVWLILGMGDDKTIRMKPQNLIMGLPLVALATTH</sequence>
<dbReference type="PATRIC" id="fig|1653334.4.peg.2505"/>
<accession>A0A0P7X862</accession>
<dbReference type="STRING" id="1653334.GA0071312_2916"/>
<organism evidence="1 3">
    <name type="scientific">Saliniramus fredricksonii</name>
    <dbReference type="NCBI Taxonomy" id="1653334"/>
    <lineage>
        <taxon>Bacteria</taxon>
        <taxon>Pseudomonadati</taxon>
        <taxon>Pseudomonadota</taxon>
        <taxon>Alphaproteobacteria</taxon>
        <taxon>Hyphomicrobiales</taxon>
        <taxon>Salinarimonadaceae</taxon>
        <taxon>Saliniramus</taxon>
    </lineage>
</organism>
<proteinExistence type="predicted"/>
<dbReference type="AlphaFoldDB" id="A0A0P7X862"/>
<dbReference type="EMBL" id="FMBM01000002">
    <property type="protein sequence ID" value="SCC81943.1"/>
    <property type="molecule type" value="Genomic_DNA"/>
</dbReference>
<evidence type="ECO:0000313" key="3">
    <source>
        <dbReference type="Proteomes" id="UP000050497"/>
    </source>
</evidence>
<evidence type="ECO:0000313" key="4">
    <source>
        <dbReference type="Proteomes" id="UP000182800"/>
    </source>
</evidence>
<dbReference type="Proteomes" id="UP000050497">
    <property type="component" value="Unassembled WGS sequence"/>
</dbReference>
<dbReference type="InterPro" id="IPR045932">
    <property type="entry name" value="DUF6352"/>
</dbReference>
<dbReference type="OrthoDB" id="7062302at2"/>
<name>A0A0P7X862_9HYPH</name>
<evidence type="ECO:0000313" key="1">
    <source>
        <dbReference type="EMBL" id="KPQ11407.1"/>
    </source>
</evidence>
<dbReference type="Proteomes" id="UP000182800">
    <property type="component" value="Unassembled WGS sequence"/>
</dbReference>
<reference evidence="2 4" key="2">
    <citation type="submission" date="2016-08" db="EMBL/GenBank/DDBJ databases">
        <authorList>
            <person name="Varghese N."/>
            <person name="Submissions Spin"/>
        </authorList>
    </citation>
    <scope>NUCLEOTIDE SEQUENCE [LARGE SCALE GENOMIC DNA]</scope>
    <source>
        <strain evidence="2 4">HL-109</strain>
    </source>
</reference>
<comment type="caution">
    <text evidence="1">The sequence shown here is derived from an EMBL/GenBank/DDBJ whole genome shotgun (WGS) entry which is preliminary data.</text>
</comment>
<keyword evidence="4" id="KW-1185">Reference proteome</keyword>
<reference evidence="1 3" key="1">
    <citation type="submission" date="2015-09" db="EMBL/GenBank/DDBJ databases">
        <title>Identification and resolution of microdiversity through metagenomic sequencing of parallel consortia.</title>
        <authorList>
            <person name="Nelson W.C."/>
            <person name="Romine M.F."/>
            <person name="Lindemann S.R."/>
        </authorList>
    </citation>
    <scope>NUCLEOTIDE SEQUENCE [LARGE SCALE GENOMIC DNA]</scope>
    <source>
        <strain evidence="1">HL-109</strain>
    </source>
</reference>
<protein>
    <submittedName>
        <fullName evidence="1">Uncharacterized protein</fullName>
    </submittedName>
</protein>
<gene>
    <name evidence="2" type="ORF">GA0071312_2916</name>
    <name evidence="1" type="ORF">HLUCCO17_07145</name>
</gene>
<evidence type="ECO:0000313" key="2">
    <source>
        <dbReference type="EMBL" id="SCC81943.1"/>
    </source>
</evidence>
<dbReference type="EMBL" id="LJSX01000008">
    <property type="protein sequence ID" value="KPQ11407.1"/>
    <property type="molecule type" value="Genomic_DNA"/>
</dbReference>